<dbReference type="Pfam" id="PF06114">
    <property type="entry name" value="Peptidase_M78"/>
    <property type="match status" value="1"/>
</dbReference>
<dbReference type="Proteomes" id="UP000219994">
    <property type="component" value="Unassembled WGS sequence"/>
</dbReference>
<reference evidence="3" key="1">
    <citation type="submission" date="2017-03" db="EMBL/GenBank/DDBJ databases">
        <authorList>
            <person name="Lund M.B."/>
        </authorList>
    </citation>
    <scope>NUCLEOTIDE SEQUENCE [LARGE SCALE GENOMIC DNA]</scope>
</reference>
<gene>
    <name evidence="2" type="ORF">B5766_07355</name>
</gene>
<feature type="domain" description="IrrE N-terminal-like" evidence="1">
    <location>
        <begin position="30"/>
        <end position="127"/>
    </location>
</feature>
<evidence type="ECO:0000313" key="3">
    <source>
        <dbReference type="Proteomes" id="UP000219994"/>
    </source>
</evidence>
<organism evidence="2 3">
    <name type="scientific">Candidatus Lumbricidiphila eiseniae</name>
    <dbReference type="NCBI Taxonomy" id="1969409"/>
    <lineage>
        <taxon>Bacteria</taxon>
        <taxon>Bacillati</taxon>
        <taxon>Actinomycetota</taxon>
        <taxon>Actinomycetes</taxon>
        <taxon>Micrococcales</taxon>
        <taxon>Microbacteriaceae</taxon>
        <taxon>Candidatus Lumbricidiphila</taxon>
    </lineage>
</organism>
<name>A0A2A6FR97_9MICO</name>
<dbReference type="EMBL" id="NAEP01000039">
    <property type="protein sequence ID" value="PDQ35131.1"/>
    <property type="molecule type" value="Genomic_DNA"/>
</dbReference>
<proteinExistence type="predicted"/>
<accession>A0A2A6FR97</accession>
<evidence type="ECO:0000259" key="1">
    <source>
        <dbReference type="Pfam" id="PF06114"/>
    </source>
</evidence>
<evidence type="ECO:0000313" key="2">
    <source>
        <dbReference type="EMBL" id="PDQ35131.1"/>
    </source>
</evidence>
<dbReference type="InterPro" id="IPR010359">
    <property type="entry name" value="IrrE_HExxH"/>
</dbReference>
<comment type="caution">
    <text evidence="2">The sequence shown here is derived from an EMBL/GenBank/DDBJ whole genome shotgun (WGS) entry which is preliminary data.</text>
</comment>
<sequence length="151" mass="17430">MGRSWVTVSSIRCRGTKMEQAWYDPWAHADDLGATIRYRDDIPRGISGAYLNGVIYLRRRLPRALERCILAHEIVHYEHDDRGYYPMSEYRADRIAARRLIDYDGFMASARRTNDLGRIARDLGVPARLLVAWVRSSGTHETGSVLEHLIR</sequence>
<protein>
    <recommendedName>
        <fullName evidence="1">IrrE N-terminal-like domain-containing protein</fullName>
    </recommendedName>
</protein>
<dbReference type="AlphaFoldDB" id="A0A2A6FR97"/>